<evidence type="ECO:0000313" key="1">
    <source>
        <dbReference type="EMBL" id="MDR7165197.1"/>
    </source>
</evidence>
<dbReference type="Proteomes" id="UP001262032">
    <property type="component" value="Unassembled WGS sequence"/>
</dbReference>
<sequence>MITLTSGWKMTITAAPAPDAFARPFRDYAGS</sequence>
<evidence type="ECO:0000313" key="2">
    <source>
        <dbReference type="Proteomes" id="UP001262032"/>
    </source>
</evidence>
<accession>A0AAW8NGF3</accession>
<gene>
    <name evidence="1" type="ORF">J2X12_003243</name>
</gene>
<dbReference type="AlphaFoldDB" id="A0AAW8NGF3"/>
<reference evidence="1" key="1">
    <citation type="submission" date="2023-07" db="EMBL/GenBank/DDBJ databases">
        <title>Sorghum-associated microbial communities from plants grown in Nebraska, USA.</title>
        <authorList>
            <person name="Schachtman D."/>
        </authorList>
    </citation>
    <scope>NUCLEOTIDE SEQUENCE</scope>
    <source>
        <strain evidence="1">BE261</strain>
    </source>
</reference>
<protein>
    <submittedName>
        <fullName evidence="1">Uncharacterized protein</fullName>
    </submittedName>
</protein>
<dbReference type="EMBL" id="JAVDWN010000013">
    <property type="protein sequence ID" value="MDR7165197.1"/>
    <property type="molecule type" value="Genomic_DNA"/>
</dbReference>
<name>A0AAW8NGF3_PSEOX</name>
<proteinExistence type="predicted"/>
<organism evidence="1 2">
    <name type="scientific">Pseudarthrobacter oxydans</name>
    <name type="common">Arthrobacter oxydans</name>
    <dbReference type="NCBI Taxonomy" id="1671"/>
    <lineage>
        <taxon>Bacteria</taxon>
        <taxon>Bacillati</taxon>
        <taxon>Actinomycetota</taxon>
        <taxon>Actinomycetes</taxon>
        <taxon>Micrococcales</taxon>
        <taxon>Micrococcaceae</taxon>
        <taxon>Pseudarthrobacter</taxon>
    </lineage>
</organism>
<comment type="caution">
    <text evidence="1">The sequence shown here is derived from an EMBL/GenBank/DDBJ whole genome shotgun (WGS) entry which is preliminary data.</text>
</comment>